<evidence type="ECO:0000313" key="6">
    <source>
        <dbReference type="Proteomes" id="UP000243459"/>
    </source>
</evidence>
<dbReference type="Proteomes" id="UP000243459">
    <property type="component" value="Chromosome 9"/>
</dbReference>
<dbReference type="EC" id="3.2.1.22" evidence="4"/>
<dbReference type="GO" id="GO:0005975">
    <property type="term" value="P:carbohydrate metabolic process"/>
    <property type="evidence" value="ECO:0007669"/>
    <property type="project" value="InterPro"/>
</dbReference>
<dbReference type="Gramene" id="ONK58396">
    <property type="protein sequence ID" value="ONK58396"/>
    <property type="gene ID" value="A4U43_C09F11900"/>
</dbReference>
<dbReference type="InterPro" id="IPR013785">
    <property type="entry name" value="Aldolase_TIM"/>
</dbReference>
<dbReference type="CDD" id="cd14792">
    <property type="entry name" value="GH27"/>
    <property type="match status" value="1"/>
</dbReference>
<dbReference type="AlphaFoldDB" id="A0A5P1EBV7"/>
<dbReference type="Pfam" id="PF16499">
    <property type="entry name" value="Melibiase_2"/>
    <property type="match status" value="1"/>
</dbReference>
<proteinExistence type="inferred from homology"/>
<dbReference type="SUPFAM" id="SSF51445">
    <property type="entry name" value="(Trans)glycosidases"/>
    <property type="match status" value="1"/>
</dbReference>
<dbReference type="PRINTS" id="PR00740">
    <property type="entry name" value="GLHYDRLASE27"/>
</dbReference>
<sequence length="409" mass="46015">MIKQFTVLGAMKAPILVFFFSALFIWSGFCVARSIKGEITALPPRGWNSYDSFSWIISEQEFLDNAKFAADKLLVHGYQYVVVDFLWYRKNVDGVNLDSIGYDNIDEWGRMIPDPDRWPSSRGGKGFKEVSRKVHDMGLKFGIHLMRGISAQAVKAKTPILDVLKGGGYREAEREWHADEIGMRDKSCAWLKGFMSVNTDLGAGRAFLRSLYWQYAEWGVDFVKLDCVFGDDLDTKQILVVSELLEELDRAILFSLSPGTSVTPSMAEGISEHVDMYRVTGDDWDKWADVAYHFNVARDFAAAKKIGAQGLHGRSWPDLDMLPLGQLTDPGVQQGPHRNCSLTLEEQRAQVTLWSMAKSPLMFGGDLRNIDMTTYNLITNPSLLEINSYSTNNMEIGEGIMHIPKALQA</sequence>
<dbReference type="Gene3D" id="3.20.20.70">
    <property type="entry name" value="Aldolase class I"/>
    <property type="match status" value="1"/>
</dbReference>
<evidence type="ECO:0000256" key="1">
    <source>
        <dbReference type="ARBA" id="ARBA00009743"/>
    </source>
</evidence>
<keyword evidence="3 4" id="KW-0326">Glycosidase</keyword>
<evidence type="ECO:0000256" key="4">
    <source>
        <dbReference type="RuleBase" id="RU361168"/>
    </source>
</evidence>
<dbReference type="EMBL" id="CM007389">
    <property type="protein sequence ID" value="ONK58396.1"/>
    <property type="molecule type" value="Genomic_DNA"/>
</dbReference>
<keyword evidence="2 4" id="KW-0378">Hydrolase</keyword>
<dbReference type="GO" id="GO:0010405">
    <property type="term" value="P:arabinogalactan protein metabolic process"/>
    <property type="evidence" value="ECO:0007669"/>
    <property type="project" value="EnsemblPlants"/>
</dbReference>
<dbReference type="PROSITE" id="PS00512">
    <property type="entry name" value="ALPHA_GALACTOSIDASE"/>
    <property type="match status" value="1"/>
</dbReference>
<keyword evidence="6" id="KW-1185">Reference proteome</keyword>
<protein>
    <recommendedName>
        <fullName evidence="4">Alpha-galactosidase</fullName>
        <ecNumber evidence="4">3.2.1.22</ecNumber>
    </recommendedName>
    <alternativeName>
        <fullName evidence="4">Melibiase</fullName>
    </alternativeName>
</protein>
<evidence type="ECO:0000256" key="2">
    <source>
        <dbReference type="ARBA" id="ARBA00022801"/>
    </source>
</evidence>
<dbReference type="PANTHER" id="PTHR11452">
    <property type="entry name" value="ALPHA-GALACTOSIDASE/ALPHA-N-ACETYLGALACTOSAMINIDASE"/>
    <property type="match status" value="1"/>
</dbReference>
<dbReference type="OMA" id="KNGFMSV"/>
<comment type="similarity">
    <text evidence="1 4">Belongs to the glycosyl hydrolase 27 family.</text>
</comment>
<organism evidence="5 6">
    <name type="scientific">Asparagus officinalis</name>
    <name type="common">Garden asparagus</name>
    <dbReference type="NCBI Taxonomy" id="4686"/>
    <lineage>
        <taxon>Eukaryota</taxon>
        <taxon>Viridiplantae</taxon>
        <taxon>Streptophyta</taxon>
        <taxon>Embryophyta</taxon>
        <taxon>Tracheophyta</taxon>
        <taxon>Spermatophyta</taxon>
        <taxon>Magnoliopsida</taxon>
        <taxon>Liliopsida</taxon>
        <taxon>Asparagales</taxon>
        <taxon>Asparagaceae</taxon>
        <taxon>Asparagoideae</taxon>
        <taxon>Asparagus</taxon>
    </lineage>
</organism>
<dbReference type="GO" id="GO:0030247">
    <property type="term" value="F:polysaccharide binding"/>
    <property type="evidence" value="ECO:0007669"/>
    <property type="project" value="EnsemblPlants"/>
</dbReference>
<comment type="catalytic activity">
    <reaction evidence="4">
        <text>Hydrolysis of terminal, non-reducing alpha-D-galactose residues in alpha-D-galactosides, including galactose oligosaccharides, galactomannans and galactolipids.</text>
        <dbReference type="EC" id="3.2.1.22"/>
    </reaction>
</comment>
<dbReference type="PANTHER" id="PTHR11452:SF42">
    <property type="entry name" value="ALPHA-GALACTOSIDASE"/>
    <property type="match status" value="1"/>
</dbReference>
<dbReference type="InterPro" id="IPR002241">
    <property type="entry name" value="Glyco_hydro_27"/>
</dbReference>
<dbReference type="InterPro" id="IPR000111">
    <property type="entry name" value="Glyco_hydro_27/36_CS"/>
</dbReference>
<evidence type="ECO:0000313" key="5">
    <source>
        <dbReference type="EMBL" id="ONK58396.1"/>
    </source>
</evidence>
<dbReference type="InterPro" id="IPR017853">
    <property type="entry name" value="GH"/>
</dbReference>
<gene>
    <name evidence="5" type="ORF">A4U43_C09F11900</name>
</gene>
<reference evidence="6" key="1">
    <citation type="journal article" date="2017" name="Nat. Commun.">
        <title>The asparagus genome sheds light on the origin and evolution of a young Y chromosome.</title>
        <authorList>
            <person name="Harkess A."/>
            <person name="Zhou J."/>
            <person name="Xu C."/>
            <person name="Bowers J.E."/>
            <person name="Van der Hulst R."/>
            <person name="Ayyampalayam S."/>
            <person name="Mercati F."/>
            <person name="Riccardi P."/>
            <person name="McKain M.R."/>
            <person name="Kakrana A."/>
            <person name="Tang H."/>
            <person name="Ray J."/>
            <person name="Groenendijk J."/>
            <person name="Arikit S."/>
            <person name="Mathioni S.M."/>
            <person name="Nakano M."/>
            <person name="Shan H."/>
            <person name="Telgmann-Rauber A."/>
            <person name="Kanno A."/>
            <person name="Yue Z."/>
            <person name="Chen H."/>
            <person name="Li W."/>
            <person name="Chen Y."/>
            <person name="Xu X."/>
            <person name="Zhang Y."/>
            <person name="Luo S."/>
            <person name="Chen H."/>
            <person name="Gao J."/>
            <person name="Mao Z."/>
            <person name="Pires J.C."/>
            <person name="Luo M."/>
            <person name="Kudrna D."/>
            <person name="Wing R.A."/>
            <person name="Meyers B.C."/>
            <person name="Yi K."/>
            <person name="Kong H."/>
            <person name="Lavrijsen P."/>
            <person name="Sunseri F."/>
            <person name="Falavigna A."/>
            <person name="Ye Y."/>
            <person name="Leebens-Mack J.H."/>
            <person name="Chen G."/>
        </authorList>
    </citation>
    <scope>NUCLEOTIDE SEQUENCE [LARGE SCALE GENOMIC DNA]</scope>
    <source>
        <strain evidence="6">cv. DH0086</strain>
    </source>
</reference>
<dbReference type="GO" id="GO:0004557">
    <property type="term" value="F:alpha-galactosidase activity"/>
    <property type="evidence" value="ECO:0007669"/>
    <property type="project" value="UniProtKB-EC"/>
</dbReference>
<name>A0A5P1EBV7_ASPOF</name>
<evidence type="ECO:0000256" key="3">
    <source>
        <dbReference type="ARBA" id="ARBA00023295"/>
    </source>
</evidence>
<keyword evidence="4" id="KW-1015">Disulfide bond</keyword>
<accession>A0A5P1EBV7</accession>